<dbReference type="GO" id="GO:0008028">
    <property type="term" value="F:monocarboxylic acid transmembrane transporter activity"/>
    <property type="evidence" value="ECO:0007669"/>
    <property type="project" value="TreeGrafter"/>
</dbReference>
<feature type="transmembrane region" description="Helical" evidence="1">
    <location>
        <begin position="206"/>
        <end position="226"/>
    </location>
</feature>
<feature type="transmembrane region" description="Helical" evidence="1">
    <location>
        <begin position="168"/>
        <end position="194"/>
    </location>
</feature>
<evidence type="ECO:0000313" key="2">
    <source>
        <dbReference type="EMBL" id="KAK2154549.1"/>
    </source>
</evidence>
<evidence type="ECO:0000256" key="1">
    <source>
        <dbReference type="SAM" id="Phobius"/>
    </source>
</evidence>
<keyword evidence="3" id="KW-1185">Reference proteome</keyword>
<dbReference type="Pfam" id="PF07690">
    <property type="entry name" value="MFS_1"/>
    <property type="match status" value="1"/>
</dbReference>
<protein>
    <submittedName>
        <fullName evidence="2">Uncharacterized protein</fullName>
    </submittedName>
</protein>
<dbReference type="Proteomes" id="UP001209878">
    <property type="component" value="Unassembled WGS sequence"/>
</dbReference>
<dbReference type="PANTHER" id="PTHR11360:SF284">
    <property type="entry name" value="EG:103B4.3 PROTEIN-RELATED"/>
    <property type="match status" value="1"/>
</dbReference>
<proteinExistence type="predicted"/>
<comment type="caution">
    <text evidence="2">The sequence shown here is derived from an EMBL/GenBank/DDBJ whole genome shotgun (WGS) entry which is preliminary data.</text>
</comment>
<sequence length="269" mass="28877">MIHFLVVGGCVSSFGVFFKTIKETFDSTAADVAWLQAILTFVAFMTVPPANLLSSRVGPRPVVAFGGLLVNIGYFLTAFAPTIWVAYFTYGFLIGAGAGCSYGPSIVVISTYFEKRRALANGIAFAASSIGAFWWFADLNFVKKKHIYQTATLANGIVFCLFPFAKQYVGLAILSGLCGVFAGSIVVLAPVLLAEELGLVNMPVTSSVMYCTCAFFMLGLNVLAGFLRDVTGDWNESFLVIGSSVMVAAIINLAEPLAARYGRRQTREA</sequence>
<reference evidence="2" key="1">
    <citation type="journal article" date="2023" name="Mol. Biol. Evol.">
        <title>Third-Generation Sequencing Reveals the Adaptive Role of the Epigenome in Three Deep-Sea Polychaetes.</title>
        <authorList>
            <person name="Perez M."/>
            <person name="Aroh O."/>
            <person name="Sun Y."/>
            <person name="Lan Y."/>
            <person name="Juniper S.K."/>
            <person name="Young C.R."/>
            <person name="Angers B."/>
            <person name="Qian P.Y."/>
        </authorList>
    </citation>
    <scope>NUCLEOTIDE SEQUENCE</scope>
    <source>
        <strain evidence="2">R07B-5</strain>
    </source>
</reference>
<dbReference type="InterPro" id="IPR050327">
    <property type="entry name" value="Proton-linked_MCT"/>
</dbReference>
<dbReference type="InterPro" id="IPR036259">
    <property type="entry name" value="MFS_trans_sf"/>
</dbReference>
<name>A0AAD9JJV8_RIDPI</name>
<dbReference type="SUPFAM" id="SSF103473">
    <property type="entry name" value="MFS general substrate transporter"/>
    <property type="match status" value="2"/>
</dbReference>
<evidence type="ECO:0000313" key="3">
    <source>
        <dbReference type="Proteomes" id="UP001209878"/>
    </source>
</evidence>
<feature type="transmembrane region" description="Helical" evidence="1">
    <location>
        <begin position="90"/>
        <end position="112"/>
    </location>
</feature>
<dbReference type="PANTHER" id="PTHR11360">
    <property type="entry name" value="MONOCARBOXYLATE TRANSPORTER"/>
    <property type="match status" value="1"/>
</dbReference>
<dbReference type="InterPro" id="IPR011701">
    <property type="entry name" value="MFS"/>
</dbReference>
<keyword evidence="1" id="KW-0812">Transmembrane</keyword>
<organism evidence="2 3">
    <name type="scientific">Ridgeia piscesae</name>
    <name type="common">Tubeworm</name>
    <dbReference type="NCBI Taxonomy" id="27915"/>
    <lineage>
        <taxon>Eukaryota</taxon>
        <taxon>Metazoa</taxon>
        <taxon>Spiralia</taxon>
        <taxon>Lophotrochozoa</taxon>
        <taxon>Annelida</taxon>
        <taxon>Polychaeta</taxon>
        <taxon>Sedentaria</taxon>
        <taxon>Canalipalpata</taxon>
        <taxon>Sabellida</taxon>
        <taxon>Siboglinidae</taxon>
        <taxon>Ridgeia</taxon>
    </lineage>
</organism>
<dbReference type="Gene3D" id="1.20.1250.20">
    <property type="entry name" value="MFS general substrate transporter like domains"/>
    <property type="match status" value="2"/>
</dbReference>
<feature type="transmembrane region" description="Helical" evidence="1">
    <location>
        <begin position="34"/>
        <end position="53"/>
    </location>
</feature>
<keyword evidence="1" id="KW-1133">Transmembrane helix</keyword>
<feature type="transmembrane region" description="Helical" evidence="1">
    <location>
        <begin position="62"/>
        <end position="84"/>
    </location>
</feature>
<feature type="transmembrane region" description="Helical" evidence="1">
    <location>
        <begin position="238"/>
        <end position="258"/>
    </location>
</feature>
<gene>
    <name evidence="2" type="ORF">NP493_2172g00009</name>
</gene>
<accession>A0AAD9JJV8</accession>
<dbReference type="AlphaFoldDB" id="A0AAD9JJV8"/>
<feature type="transmembrane region" description="Helical" evidence="1">
    <location>
        <begin position="119"/>
        <end position="137"/>
    </location>
</feature>
<dbReference type="EMBL" id="JAODUO010002169">
    <property type="protein sequence ID" value="KAK2154549.1"/>
    <property type="molecule type" value="Genomic_DNA"/>
</dbReference>
<keyword evidence="1" id="KW-0472">Membrane</keyword>